<sequence length="340" mass="36447">MTHRLCLVRAAPFDECRVDGCGDKRSQAGPLAFGVGRSRVGADEGADDLSEGVSPMGSLHLQARVVPYELKPCSENAQLALRKGQRCLNGCFEPCRDRTLLRGLFELRGEPGRKVVESLPDDLLFRGVEAGQAGPTDAYSGCNLRCTDLFEPAFLEKGQCSVSHMEAVDVSRPSPAGGLSQGSLQIIEQCLINSILPQRRHGGRRQRGTCHHPLHPGGPEALARGSSMPSRRLRRSSSSRGGQSRRAAAQATQDADRHPFLIIGQRAKNASAGPRRTPIRICGSRRQSCAERREAARGRSHQGQEASDGEVARPCGVGHGQAGRGSGQDCDVPDPGRKPA</sequence>
<evidence type="ECO:0000313" key="3">
    <source>
        <dbReference type="Proteomes" id="UP000221011"/>
    </source>
</evidence>
<proteinExistence type="predicted"/>
<feature type="compositionally biased region" description="Gly residues" evidence="1">
    <location>
        <begin position="317"/>
        <end position="326"/>
    </location>
</feature>
<feature type="region of interest" description="Disordered" evidence="1">
    <location>
        <begin position="201"/>
        <end position="340"/>
    </location>
</feature>
<evidence type="ECO:0000313" key="2">
    <source>
        <dbReference type="EMBL" id="ATL32367.1"/>
    </source>
</evidence>
<evidence type="ECO:0000256" key="1">
    <source>
        <dbReference type="SAM" id="MobiDB-lite"/>
    </source>
</evidence>
<keyword evidence="3" id="KW-1185">Reference proteome</keyword>
<gene>
    <name evidence="2" type="ORF">KY5_7349c</name>
</gene>
<dbReference type="EMBL" id="CP022685">
    <property type="protein sequence ID" value="ATL32367.1"/>
    <property type="molecule type" value="Genomic_DNA"/>
</dbReference>
<name>A0A291QLF6_9ACTN</name>
<protein>
    <submittedName>
        <fullName evidence="2">Uncharacterized protein</fullName>
    </submittedName>
</protein>
<dbReference type="Proteomes" id="UP000221011">
    <property type="component" value="Chromosome"/>
</dbReference>
<dbReference type="KEGG" id="sfk:KY5_7349c"/>
<feature type="compositionally biased region" description="Basic residues" evidence="1">
    <location>
        <begin position="201"/>
        <end position="214"/>
    </location>
</feature>
<feature type="compositionally biased region" description="Basic and acidic residues" evidence="1">
    <location>
        <begin position="288"/>
        <end position="297"/>
    </location>
</feature>
<dbReference type="AlphaFoldDB" id="A0A291QLF6"/>
<organism evidence="2 3">
    <name type="scientific">Streptomyces formicae</name>
    <dbReference type="NCBI Taxonomy" id="1616117"/>
    <lineage>
        <taxon>Bacteria</taxon>
        <taxon>Bacillati</taxon>
        <taxon>Actinomycetota</taxon>
        <taxon>Actinomycetes</taxon>
        <taxon>Kitasatosporales</taxon>
        <taxon>Streptomycetaceae</taxon>
        <taxon>Streptomyces</taxon>
    </lineage>
</organism>
<accession>A0A291QLF6</accession>
<reference evidence="2 3" key="1">
    <citation type="submission" date="2017-08" db="EMBL/GenBank/DDBJ databases">
        <title>Complete Genome Sequence of Streptomyces formicae KY5, the formicamycin producer.</title>
        <authorList>
            <person name="Holmes N.A."/>
            <person name="Devine R."/>
            <person name="Qin Z."/>
            <person name="Seipke R.F."/>
            <person name="Wilkinson B."/>
            <person name="Hutchings M.I."/>
        </authorList>
    </citation>
    <scope>NUCLEOTIDE SEQUENCE [LARGE SCALE GENOMIC DNA]</scope>
    <source>
        <strain evidence="2 3">KY5</strain>
    </source>
</reference>